<keyword evidence="2" id="KW-1185">Reference proteome</keyword>
<proteinExistence type="predicted"/>
<dbReference type="Pfam" id="PF05380">
    <property type="entry name" value="Peptidase_A17"/>
    <property type="match status" value="1"/>
</dbReference>
<dbReference type="InterPro" id="IPR008042">
    <property type="entry name" value="Retrotrans_Pao"/>
</dbReference>
<evidence type="ECO:0000313" key="1">
    <source>
        <dbReference type="EMBL" id="GFT01877.1"/>
    </source>
</evidence>
<dbReference type="AlphaFoldDB" id="A0A8X6TEY3"/>
<dbReference type="OrthoDB" id="8039504at2759"/>
<accession>A0A8X6TEY3</accession>
<sequence length="106" mass="12289">MRSSWIFITLHNQAQMLITRTVAKEVSLRPPDIYATWSQWWSELPLLSEIMILRMILDSRAGDSSVIQIHTFSDASQRAWSLHLLRVQHKDRISIALVTLKAVLHL</sequence>
<dbReference type="EMBL" id="BMAW01055611">
    <property type="protein sequence ID" value="GFT01877.1"/>
    <property type="molecule type" value="Genomic_DNA"/>
</dbReference>
<comment type="caution">
    <text evidence="1">The sequence shown here is derived from an EMBL/GenBank/DDBJ whole genome shotgun (WGS) entry which is preliminary data.</text>
</comment>
<evidence type="ECO:0000313" key="2">
    <source>
        <dbReference type="Proteomes" id="UP000887013"/>
    </source>
</evidence>
<protein>
    <submittedName>
        <fullName evidence="1">Uncharacterized protein</fullName>
    </submittedName>
</protein>
<name>A0A8X6TEY3_NEPPI</name>
<reference evidence="1" key="1">
    <citation type="submission" date="2020-08" db="EMBL/GenBank/DDBJ databases">
        <title>Multicomponent nature underlies the extraordinary mechanical properties of spider dragline silk.</title>
        <authorList>
            <person name="Kono N."/>
            <person name="Nakamura H."/>
            <person name="Mori M."/>
            <person name="Yoshida Y."/>
            <person name="Ohtoshi R."/>
            <person name="Malay A.D."/>
            <person name="Moran D.A.P."/>
            <person name="Tomita M."/>
            <person name="Numata K."/>
            <person name="Arakawa K."/>
        </authorList>
    </citation>
    <scope>NUCLEOTIDE SEQUENCE</scope>
</reference>
<dbReference type="Proteomes" id="UP000887013">
    <property type="component" value="Unassembled WGS sequence"/>
</dbReference>
<organism evidence="1 2">
    <name type="scientific">Nephila pilipes</name>
    <name type="common">Giant wood spider</name>
    <name type="synonym">Nephila maculata</name>
    <dbReference type="NCBI Taxonomy" id="299642"/>
    <lineage>
        <taxon>Eukaryota</taxon>
        <taxon>Metazoa</taxon>
        <taxon>Ecdysozoa</taxon>
        <taxon>Arthropoda</taxon>
        <taxon>Chelicerata</taxon>
        <taxon>Arachnida</taxon>
        <taxon>Araneae</taxon>
        <taxon>Araneomorphae</taxon>
        <taxon>Entelegynae</taxon>
        <taxon>Araneoidea</taxon>
        <taxon>Nephilidae</taxon>
        <taxon>Nephila</taxon>
    </lineage>
</organism>
<gene>
    <name evidence="1" type="ORF">NPIL_562201</name>
</gene>